<evidence type="ECO:0000259" key="2">
    <source>
        <dbReference type="SMART" id="SM00672"/>
    </source>
</evidence>
<reference evidence="3 4" key="1">
    <citation type="submission" date="2019-07" db="EMBL/GenBank/DDBJ databases">
        <title>Whole genome shotgun sequence of Vibrio sagamiensis NBRC 104589.</title>
        <authorList>
            <person name="Hosoyama A."/>
            <person name="Uohara A."/>
            <person name="Ohji S."/>
            <person name="Ichikawa N."/>
        </authorList>
    </citation>
    <scope>NUCLEOTIDE SEQUENCE [LARGE SCALE GENOMIC DNA]</scope>
    <source>
        <strain evidence="3 4">NBRC 104589</strain>
    </source>
</reference>
<dbReference type="InterPro" id="IPR006598">
    <property type="entry name" value="CAP10"/>
</dbReference>
<evidence type="ECO:0000313" key="3">
    <source>
        <dbReference type="EMBL" id="GEM76043.1"/>
    </source>
</evidence>
<keyword evidence="1" id="KW-0808">Transferase</keyword>
<dbReference type="RefSeq" id="WP_039981616.1">
    <property type="nucleotide sequence ID" value="NZ_BAOJ01000063.1"/>
</dbReference>
<feature type="domain" description="Glycosyl transferase CAP10" evidence="2">
    <location>
        <begin position="54"/>
        <end position="301"/>
    </location>
</feature>
<gene>
    <name evidence="3" type="ORF">VSA01S_21550</name>
</gene>
<comment type="caution">
    <text evidence="3">The sequence shown here is derived from an EMBL/GenBank/DDBJ whole genome shotgun (WGS) entry which is preliminary data.</text>
</comment>
<dbReference type="InterPro" id="IPR051091">
    <property type="entry name" value="O-Glucosyltr/Glycosyltrsf_90"/>
</dbReference>
<dbReference type="EMBL" id="BJXJ01000019">
    <property type="protein sequence ID" value="GEM76043.1"/>
    <property type="molecule type" value="Genomic_DNA"/>
</dbReference>
<keyword evidence="4" id="KW-1185">Reference proteome</keyword>
<name>A0A511QFH6_9VIBR</name>
<dbReference type="Proteomes" id="UP000321922">
    <property type="component" value="Unassembled WGS sequence"/>
</dbReference>
<dbReference type="SMART" id="SM00672">
    <property type="entry name" value="CAP10"/>
    <property type="match status" value="1"/>
</dbReference>
<dbReference type="GO" id="GO:0016740">
    <property type="term" value="F:transferase activity"/>
    <property type="evidence" value="ECO:0007669"/>
    <property type="project" value="UniProtKB-KW"/>
</dbReference>
<accession>A0A511QFH6</accession>
<organism evidence="3 4">
    <name type="scientific">Vibrio sagamiensis NBRC 104589</name>
    <dbReference type="NCBI Taxonomy" id="1219064"/>
    <lineage>
        <taxon>Bacteria</taxon>
        <taxon>Pseudomonadati</taxon>
        <taxon>Pseudomonadota</taxon>
        <taxon>Gammaproteobacteria</taxon>
        <taxon>Vibrionales</taxon>
        <taxon>Vibrionaceae</taxon>
        <taxon>Vibrio</taxon>
    </lineage>
</organism>
<proteinExistence type="predicted"/>
<dbReference type="PANTHER" id="PTHR12203">
    <property type="entry name" value="KDEL LYS-ASP-GLU-LEU CONTAINING - RELATED"/>
    <property type="match status" value="1"/>
</dbReference>
<dbReference type="PANTHER" id="PTHR12203:SF35">
    <property type="entry name" value="PROTEIN O-GLUCOSYLTRANSFERASE 1"/>
    <property type="match status" value="1"/>
</dbReference>
<dbReference type="AlphaFoldDB" id="A0A511QFH6"/>
<sequence>MSFRKFKYYFSNSLQVFIPNTIRKALANHLIQSIPIDSYIRERVNYYNKLNAQFELPENESIYVGKYKKTSGATYYFDLHKVVKSFPSEYSFQFLSGDIRHIPEYPSFLKSRPVSDDNQNSVLLKLNEIRHFDFINDSTLFRNKKNMVAWRGVGYQPHRREVLKQFYNHPMCNIGQTKPIKGEPWEKEYMSRQDQLEYKFLLAIEGNDVATNLKWAMSSNSLVIMSKPKYETWFMEGCLEAGVHYVEVKDDYSDLIEKVEYYIIHPDEAESIIDNAHAWVDQFRDKKRERLISLLTAQKYFDLQQST</sequence>
<dbReference type="OrthoDB" id="767964at2"/>
<evidence type="ECO:0000313" key="4">
    <source>
        <dbReference type="Proteomes" id="UP000321922"/>
    </source>
</evidence>
<evidence type="ECO:0000256" key="1">
    <source>
        <dbReference type="ARBA" id="ARBA00022679"/>
    </source>
</evidence>
<protein>
    <submittedName>
        <fullName evidence="3">LPS A protein</fullName>
    </submittedName>
</protein>
<dbReference type="Pfam" id="PF05686">
    <property type="entry name" value="Glyco_transf_90"/>
    <property type="match status" value="1"/>
</dbReference>